<evidence type="ECO:0000256" key="2">
    <source>
        <dbReference type="SAM" id="Coils"/>
    </source>
</evidence>
<sequence>MFQPAPFARPRTAVSAAALAAVLSAAMLLPGCGSMAPQYARPPLPVADRYDAPAAPGATAALPEWRGYFAPPALQTMIAEALAQNRDLRIAVLRVEQARAAYGIERANRFPIVAAQASGQRQQVPADLSLTRHEMITSQYQAGLGVSAWEIDLWGRLASLRGAALEDYLASDAARRAITMSLITHVAEGYFDVREIDQRIALARRTLATRQESYRIFSRRVAVGATSRLNLTQVETLLLQAQALASQLEQERDRKRHALQLLVGSPNALAPLDAEAANAAGDAARKSANAAGNPGGAARGGVAEKSGANAGDVRGDSGGYPDGNLADTLPALAPGLPSALLERRADIVAAEHQLRAANANIGAARATFFPQVSLTAALGTASAELDGLFAGGSRSWTFAPSITLPLFDGDRRRQNLTLAEARRDSAIANYEKTIQGAFRDVADALSAQSWLTAQVGIAERTLQVQRERARLSQLRYDSGAAPFLDVLDAQRDLLSAEQQLIQLRRALLGAGIALYSALGGDPVLAAPPLASIDLPLTRI</sequence>
<evidence type="ECO:0000256" key="3">
    <source>
        <dbReference type="SAM" id="MobiDB-lite"/>
    </source>
</evidence>
<dbReference type="Pfam" id="PF02321">
    <property type="entry name" value="OEP"/>
    <property type="match status" value="2"/>
</dbReference>
<dbReference type="PANTHER" id="PTHR30203">
    <property type="entry name" value="OUTER MEMBRANE CATION EFFLUX PROTEIN"/>
    <property type="match status" value="1"/>
</dbReference>
<proteinExistence type="inferred from homology"/>
<comment type="caution">
    <text evidence="5">The sequence shown here is derived from an EMBL/GenBank/DDBJ whole genome shotgun (WGS) entry which is preliminary data.</text>
</comment>
<reference evidence="5 6" key="1">
    <citation type="submission" date="2019-12" db="EMBL/GenBank/DDBJ databases">
        <title>Novel species isolated from a subtropical stream in China.</title>
        <authorList>
            <person name="Lu H."/>
        </authorList>
    </citation>
    <scope>NUCLEOTIDE SEQUENCE [LARGE SCALE GENOMIC DNA]</scope>
    <source>
        <strain evidence="5 6">FT107W</strain>
    </source>
</reference>
<dbReference type="Proteomes" id="UP000484875">
    <property type="component" value="Unassembled WGS sequence"/>
</dbReference>
<evidence type="ECO:0000256" key="1">
    <source>
        <dbReference type="ARBA" id="ARBA00007613"/>
    </source>
</evidence>
<evidence type="ECO:0000256" key="4">
    <source>
        <dbReference type="SAM" id="SignalP"/>
    </source>
</evidence>
<dbReference type="InterPro" id="IPR003423">
    <property type="entry name" value="OMP_efflux"/>
</dbReference>
<comment type="similarity">
    <text evidence="1">Belongs to the outer membrane factor (OMF) (TC 1.B.17) family.</text>
</comment>
<name>A0A845HLT4_9BURK</name>
<accession>A0A845HLT4</accession>
<keyword evidence="4" id="KW-0732">Signal</keyword>
<feature type="coiled-coil region" evidence="2">
    <location>
        <begin position="231"/>
        <end position="258"/>
    </location>
</feature>
<dbReference type="GO" id="GO:0015562">
    <property type="term" value="F:efflux transmembrane transporter activity"/>
    <property type="evidence" value="ECO:0007669"/>
    <property type="project" value="InterPro"/>
</dbReference>
<dbReference type="InterPro" id="IPR010131">
    <property type="entry name" value="MdtP/NodT-like"/>
</dbReference>
<dbReference type="Gene3D" id="1.20.1600.10">
    <property type="entry name" value="Outer membrane efflux proteins (OEP)"/>
    <property type="match status" value="1"/>
</dbReference>
<feature type="chain" id="PRO_5033030133" evidence="4">
    <location>
        <begin position="21"/>
        <end position="539"/>
    </location>
</feature>
<keyword evidence="2" id="KW-0175">Coiled coil</keyword>
<feature type="region of interest" description="Disordered" evidence="3">
    <location>
        <begin position="285"/>
        <end position="322"/>
    </location>
</feature>
<dbReference type="RefSeq" id="WP_161090974.1">
    <property type="nucleotide sequence ID" value="NZ_WWCV01000029.1"/>
</dbReference>
<keyword evidence="6" id="KW-1185">Reference proteome</keyword>
<dbReference type="PANTHER" id="PTHR30203:SF33">
    <property type="entry name" value="BLR4455 PROTEIN"/>
    <property type="match status" value="1"/>
</dbReference>
<gene>
    <name evidence="5" type="ORF">GTP81_16840</name>
</gene>
<feature type="signal peptide" evidence="4">
    <location>
        <begin position="1"/>
        <end position="20"/>
    </location>
</feature>
<evidence type="ECO:0000313" key="6">
    <source>
        <dbReference type="Proteomes" id="UP000484875"/>
    </source>
</evidence>
<dbReference type="SUPFAM" id="SSF56954">
    <property type="entry name" value="Outer membrane efflux proteins (OEP)"/>
    <property type="match status" value="1"/>
</dbReference>
<organism evidence="5 6">
    <name type="scientific">Duganella vulcania</name>
    <dbReference type="NCBI Taxonomy" id="2692166"/>
    <lineage>
        <taxon>Bacteria</taxon>
        <taxon>Pseudomonadati</taxon>
        <taxon>Pseudomonadota</taxon>
        <taxon>Betaproteobacteria</taxon>
        <taxon>Burkholderiales</taxon>
        <taxon>Oxalobacteraceae</taxon>
        <taxon>Telluria group</taxon>
        <taxon>Duganella</taxon>
    </lineage>
</organism>
<protein>
    <submittedName>
        <fullName evidence="5">TolC family protein</fullName>
    </submittedName>
</protein>
<evidence type="ECO:0000313" key="5">
    <source>
        <dbReference type="EMBL" id="MYN18419.1"/>
    </source>
</evidence>
<dbReference type="EMBL" id="WWCV01000029">
    <property type="protein sequence ID" value="MYN18419.1"/>
    <property type="molecule type" value="Genomic_DNA"/>
</dbReference>
<dbReference type="AlphaFoldDB" id="A0A845HLT4"/>